<comment type="caution">
    <text evidence="1">The sequence shown here is derived from an EMBL/GenBank/DDBJ whole genome shotgun (WGS) entry which is preliminary data.</text>
</comment>
<dbReference type="RefSeq" id="WP_225551948.1">
    <property type="nucleotide sequence ID" value="NZ_JADEYP010000006.1"/>
</dbReference>
<accession>A0ABS7Z4S6</accession>
<reference evidence="1" key="1">
    <citation type="submission" date="2020-10" db="EMBL/GenBank/DDBJ databases">
        <authorList>
            <person name="Lu T."/>
            <person name="Wang Q."/>
            <person name="Han X."/>
        </authorList>
    </citation>
    <scope>NUCLEOTIDE SEQUENCE</scope>
    <source>
        <strain evidence="1">WQ 366</strain>
    </source>
</reference>
<keyword evidence="2" id="KW-1185">Reference proteome</keyword>
<evidence type="ECO:0000313" key="2">
    <source>
        <dbReference type="Proteomes" id="UP001165302"/>
    </source>
</evidence>
<protein>
    <submittedName>
        <fullName evidence="1">Uncharacterized protein</fullName>
    </submittedName>
</protein>
<evidence type="ECO:0000313" key="1">
    <source>
        <dbReference type="EMBL" id="MCA5004562.1"/>
    </source>
</evidence>
<name>A0ABS7Z4S6_9SPHI</name>
<dbReference type="EMBL" id="JADEYP010000006">
    <property type="protein sequence ID" value="MCA5004562.1"/>
    <property type="molecule type" value="Genomic_DNA"/>
</dbReference>
<sequence length="598" mass="66583">MTTSVYKTIIFLISITLFSCRKSETKLETATIEIKLNGVNNTIEKLGTTKITKQERFSNYVSAENFDILTIISADEPNNEKINYSKRFAAVSKLPPNIKYRVLIYKVQGETELFVNKLDLISNVSTGETVTIDIVRGITYKWYTYSYNNTADLPNISENDLNNPIVPMGENKDFLYDQGEFTLTESGHHVINITFERKTSQIELDFDARGIFTDEIEDLNIELPATLLKTANFNLKENNISGALTNTSTITLTNENFYNIEESFTDRKGAALHTVATGTISNPTFTLKSLKIKLDDGLSRTYPETAISFSQNSQLAVGARAKAKVYLIESALTYAGVQWARANLYRKESGRNPYRFYHNNKQTNDPISYFSFRGHIPRKFASSEPSEQKDPCALIFPAYRWMQPSASNIGISQSKLSHEGGALTNILSTITDGVISDPTQGAISPNASLYIEYTPNPVSSDIYPITSRTLRFYFNGLHADIAVLEGLDNNGLVTLQLGNYGRAATFWTNEQGTNLLGLVQIGAWGYLGMRKTSILSFNPPSIVGTFAKGMSTANILNIGLLGSLNVIRSPLLNVRCVRNPDWTTLINNPSYNPVANYQ</sequence>
<proteinExistence type="predicted"/>
<dbReference type="Proteomes" id="UP001165302">
    <property type="component" value="Unassembled WGS sequence"/>
</dbReference>
<dbReference type="PROSITE" id="PS51257">
    <property type="entry name" value="PROKAR_LIPOPROTEIN"/>
    <property type="match status" value="1"/>
</dbReference>
<organism evidence="1 2">
    <name type="scientific">Sphingobacterium bovistauri</name>
    <dbReference type="NCBI Taxonomy" id="2781959"/>
    <lineage>
        <taxon>Bacteria</taxon>
        <taxon>Pseudomonadati</taxon>
        <taxon>Bacteroidota</taxon>
        <taxon>Sphingobacteriia</taxon>
        <taxon>Sphingobacteriales</taxon>
        <taxon>Sphingobacteriaceae</taxon>
        <taxon>Sphingobacterium</taxon>
    </lineage>
</organism>
<gene>
    <name evidence="1" type="ORF">IPZ78_05265</name>
</gene>